<sequence>MESLYFCLTKNVQLLQQKSILNKSRAYYFLAFLSVIILGITSRKISFIPLWMGDFLYAVMIYFLARIFFPSKNFLFVILLSLFVCYCIEFLQLYQAEWIITLRKTLFGRYVLGQGFLWSDIIAYTFGIAFAFFTEKSFLKYYQYESRFRIKQQK</sequence>
<proteinExistence type="predicted"/>
<organism evidence="2 3">
    <name type="scientific">Flavobacterium artemisiae</name>
    <dbReference type="NCBI Taxonomy" id="2126556"/>
    <lineage>
        <taxon>Bacteria</taxon>
        <taxon>Pseudomonadati</taxon>
        <taxon>Bacteroidota</taxon>
        <taxon>Flavobacteriia</taxon>
        <taxon>Flavobacteriales</taxon>
        <taxon>Flavobacteriaceae</taxon>
        <taxon>Flavobacterium</taxon>
    </lineage>
</organism>
<feature type="transmembrane region" description="Helical" evidence="1">
    <location>
        <begin position="74"/>
        <end position="95"/>
    </location>
</feature>
<feature type="transmembrane region" description="Helical" evidence="1">
    <location>
        <begin position="115"/>
        <end position="133"/>
    </location>
</feature>
<dbReference type="RefSeq" id="WP_379813892.1">
    <property type="nucleotide sequence ID" value="NZ_JBHUDZ010000017.1"/>
</dbReference>
<dbReference type="Pfam" id="PF10990">
    <property type="entry name" value="DUF2809"/>
    <property type="match status" value="1"/>
</dbReference>
<keyword evidence="1" id="KW-1133">Transmembrane helix</keyword>
<evidence type="ECO:0000313" key="2">
    <source>
        <dbReference type="EMBL" id="MFD1604924.1"/>
    </source>
</evidence>
<reference evidence="3" key="1">
    <citation type="journal article" date="2019" name="Int. J. Syst. Evol. Microbiol.">
        <title>The Global Catalogue of Microorganisms (GCM) 10K type strain sequencing project: providing services to taxonomists for standard genome sequencing and annotation.</title>
        <authorList>
            <consortium name="The Broad Institute Genomics Platform"/>
            <consortium name="The Broad Institute Genome Sequencing Center for Infectious Disease"/>
            <person name="Wu L."/>
            <person name="Ma J."/>
        </authorList>
    </citation>
    <scope>NUCLEOTIDE SEQUENCE [LARGE SCALE GENOMIC DNA]</scope>
    <source>
        <strain evidence="3">CCUG 70865</strain>
    </source>
</reference>
<keyword evidence="3" id="KW-1185">Reference proteome</keyword>
<evidence type="ECO:0000256" key="1">
    <source>
        <dbReference type="SAM" id="Phobius"/>
    </source>
</evidence>
<feature type="transmembrane region" description="Helical" evidence="1">
    <location>
        <begin position="26"/>
        <end position="42"/>
    </location>
</feature>
<comment type="caution">
    <text evidence="2">The sequence shown here is derived from an EMBL/GenBank/DDBJ whole genome shotgun (WGS) entry which is preliminary data.</text>
</comment>
<keyword evidence="1" id="KW-0812">Transmembrane</keyword>
<name>A0ABW4HJ84_9FLAO</name>
<dbReference type="InterPro" id="IPR021257">
    <property type="entry name" value="DUF2809"/>
</dbReference>
<feature type="transmembrane region" description="Helical" evidence="1">
    <location>
        <begin position="48"/>
        <end position="69"/>
    </location>
</feature>
<dbReference type="EMBL" id="JBHUDZ010000017">
    <property type="protein sequence ID" value="MFD1604924.1"/>
    <property type="molecule type" value="Genomic_DNA"/>
</dbReference>
<dbReference type="Proteomes" id="UP001597138">
    <property type="component" value="Unassembled WGS sequence"/>
</dbReference>
<keyword evidence="1" id="KW-0472">Membrane</keyword>
<evidence type="ECO:0000313" key="3">
    <source>
        <dbReference type="Proteomes" id="UP001597138"/>
    </source>
</evidence>
<protein>
    <submittedName>
        <fullName evidence="2">DUF2809 domain-containing protein</fullName>
    </submittedName>
</protein>
<gene>
    <name evidence="2" type="ORF">ACFSC2_19450</name>
</gene>
<accession>A0ABW4HJ84</accession>